<dbReference type="InterPro" id="IPR007184">
    <property type="entry name" value="Mannoside_phosphorylase"/>
</dbReference>
<keyword evidence="5" id="KW-1185">Reference proteome</keyword>
<organism evidence="4 5">
    <name type="scientific">Thalassobacterium sedimentorum</name>
    <dbReference type="NCBI Taxonomy" id="3041258"/>
    <lineage>
        <taxon>Bacteria</taxon>
        <taxon>Pseudomonadati</taxon>
        <taxon>Verrucomicrobiota</taxon>
        <taxon>Opitutia</taxon>
        <taxon>Puniceicoccales</taxon>
        <taxon>Coraliomargaritaceae</taxon>
        <taxon>Thalassobacterium</taxon>
    </lineage>
</organism>
<reference evidence="4 5" key="1">
    <citation type="submission" date="2023-04" db="EMBL/GenBank/DDBJ databases">
        <title>A novel bacteria isolated from coastal sediment.</title>
        <authorList>
            <person name="Liu X.-J."/>
            <person name="Du Z.-J."/>
        </authorList>
    </citation>
    <scope>NUCLEOTIDE SEQUENCE [LARGE SCALE GENOMIC DNA]</scope>
    <source>
        <strain evidence="4 5">SDUM461004</strain>
    </source>
</reference>
<dbReference type="Pfam" id="PF04041">
    <property type="entry name" value="Glyco_hydro_130"/>
    <property type="match status" value="1"/>
</dbReference>
<evidence type="ECO:0000256" key="2">
    <source>
        <dbReference type="ARBA" id="ARBA00022679"/>
    </source>
</evidence>
<dbReference type="PANTHER" id="PTHR34106">
    <property type="entry name" value="GLYCOSIDASE"/>
    <property type="match status" value="1"/>
</dbReference>
<dbReference type="SUPFAM" id="SSF75005">
    <property type="entry name" value="Arabinanase/levansucrase/invertase"/>
    <property type="match status" value="1"/>
</dbReference>
<accession>A0ABU1AMZ6</accession>
<keyword evidence="1" id="KW-0328">Glycosyltransferase</keyword>
<evidence type="ECO:0000313" key="5">
    <source>
        <dbReference type="Proteomes" id="UP001243717"/>
    </source>
</evidence>
<keyword evidence="4" id="KW-0378">Hydrolase</keyword>
<dbReference type="PIRSF" id="PIRSF016202">
    <property type="entry name" value="PH1107"/>
    <property type="match status" value="1"/>
</dbReference>
<dbReference type="PANTHER" id="PTHR34106:SF1">
    <property type="entry name" value="1,4-BETA-MANNOSYL-N-ACETYLGLUCOSAMINE PHOSPHORYLASE"/>
    <property type="match status" value="1"/>
</dbReference>
<sequence length="316" mass="35112">MNPFCFRKNPTNPVIEPSDFPCSIMYAFNPGAIKVGDEYLMVMDVATLAQPVVFWLARSRDGVDWKVDPEPLDWPAADHTHSEDCVYDPRVTPDPDNPGAYLLMYASSSEKTGCRLGIVRTWDFREFERIGIVSEQGNRNGVIFPEKINGKYVRLDRPFGDPNDACGIWISYSPDLIHWGCSKEVMGPRAGLWDNLKVGAGCVPIKTEKGWLNIYHGVTNTGAGLIYRLGVCLLDLEDPSIVIARGEDAVLWPEHLYELTGRVPNVVFTCNAIVEPDNSVKIYYGAADTCIGLAESSLDELLDACVRKNALVLRPL</sequence>
<dbReference type="EMBL" id="JARXIC010000050">
    <property type="protein sequence ID" value="MDQ8196171.1"/>
    <property type="molecule type" value="Genomic_DNA"/>
</dbReference>
<evidence type="ECO:0000313" key="4">
    <source>
        <dbReference type="EMBL" id="MDQ8196171.1"/>
    </source>
</evidence>
<protein>
    <submittedName>
        <fullName evidence="4">Glycoside hydrolase family 130 protein</fullName>
    </submittedName>
</protein>
<gene>
    <name evidence="4" type="ORF">QEH59_17175</name>
</gene>
<dbReference type="InterPro" id="IPR023296">
    <property type="entry name" value="Glyco_hydro_beta-prop_sf"/>
</dbReference>
<comment type="caution">
    <text evidence="4">The sequence shown here is derived from an EMBL/GenBank/DDBJ whole genome shotgun (WGS) entry which is preliminary data.</text>
</comment>
<dbReference type="Proteomes" id="UP001243717">
    <property type="component" value="Unassembled WGS sequence"/>
</dbReference>
<evidence type="ECO:0000256" key="3">
    <source>
        <dbReference type="ARBA" id="ARBA00024356"/>
    </source>
</evidence>
<evidence type="ECO:0000256" key="1">
    <source>
        <dbReference type="ARBA" id="ARBA00022676"/>
    </source>
</evidence>
<comment type="similarity">
    <text evidence="3">Belongs to the glycosyl hydrolase 130 family.</text>
</comment>
<name>A0ABU1AMZ6_9BACT</name>
<dbReference type="Gene3D" id="2.115.10.20">
    <property type="entry name" value="Glycosyl hydrolase domain, family 43"/>
    <property type="match status" value="1"/>
</dbReference>
<dbReference type="GO" id="GO:0016787">
    <property type="term" value="F:hydrolase activity"/>
    <property type="evidence" value="ECO:0007669"/>
    <property type="project" value="UniProtKB-KW"/>
</dbReference>
<dbReference type="RefSeq" id="WP_308986607.1">
    <property type="nucleotide sequence ID" value="NZ_JARXIC010000050.1"/>
</dbReference>
<keyword evidence="2" id="KW-0808">Transferase</keyword>
<proteinExistence type="inferred from homology"/>
<dbReference type="CDD" id="cd08993">
    <property type="entry name" value="GH130"/>
    <property type="match status" value="1"/>
</dbReference>